<keyword evidence="3" id="KW-1003">Cell membrane</keyword>
<comment type="similarity">
    <text evidence="2">Belongs to the DedA family.</text>
</comment>
<dbReference type="CDD" id="cd03392">
    <property type="entry name" value="PAP2_like_2"/>
    <property type="match status" value="1"/>
</dbReference>
<dbReference type="InterPro" id="IPR032816">
    <property type="entry name" value="VTT_dom"/>
</dbReference>
<feature type="domain" description="Phosphatidic acid phosphatase type 2/haloperoxidase" evidence="8">
    <location>
        <begin position="334"/>
        <end position="449"/>
    </location>
</feature>
<dbReference type="Pfam" id="PF09335">
    <property type="entry name" value="VTT_dom"/>
    <property type="match status" value="1"/>
</dbReference>
<feature type="transmembrane region" description="Helical" evidence="7">
    <location>
        <begin position="178"/>
        <end position="200"/>
    </location>
</feature>
<dbReference type="Gene3D" id="1.20.144.10">
    <property type="entry name" value="Phosphatidic acid phosphatase type 2/haloperoxidase"/>
    <property type="match status" value="2"/>
</dbReference>
<keyword evidence="6 7" id="KW-0472">Membrane</keyword>
<keyword evidence="5 7" id="KW-1133">Transmembrane helix</keyword>
<feature type="transmembrane region" description="Helical" evidence="7">
    <location>
        <begin position="61"/>
        <end position="83"/>
    </location>
</feature>
<dbReference type="Pfam" id="PF01569">
    <property type="entry name" value="PAP2"/>
    <property type="match status" value="1"/>
</dbReference>
<comment type="caution">
    <text evidence="9">The sequence shown here is derived from an EMBL/GenBank/DDBJ whole genome shotgun (WGS) entry which is preliminary data.</text>
</comment>
<feature type="transmembrane region" description="Helical" evidence="7">
    <location>
        <begin position="438"/>
        <end position="455"/>
    </location>
</feature>
<feature type="transmembrane region" description="Helical" evidence="7">
    <location>
        <begin position="250"/>
        <end position="277"/>
    </location>
</feature>
<dbReference type="InterPro" id="IPR036938">
    <property type="entry name" value="PAP2/HPO_sf"/>
</dbReference>
<dbReference type="InterPro" id="IPR032818">
    <property type="entry name" value="DedA-like"/>
</dbReference>
<dbReference type="PANTHER" id="PTHR30353:SF15">
    <property type="entry name" value="INNER MEMBRANE PROTEIN YABI"/>
    <property type="match status" value="1"/>
</dbReference>
<name>A0A1F7USH1_9BACT</name>
<feature type="transmembrane region" description="Helical" evidence="7">
    <location>
        <begin position="377"/>
        <end position="399"/>
    </location>
</feature>
<protein>
    <recommendedName>
        <fullName evidence="8">Phosphatidic acid phosphatase type 2/haloperoxidase domain-containing protein</fullName>
    </recommendedName>
</protein>
<reference evidence="9 10" key="1">
    <citation type="journal article" date="2016" name="Nat. Commun.">
        <title>Thousands of microbial genomes shed light on interconnected biogeochemical processes in an aquifer system.</title>
        <authorList>
            <person name="Anantharaman K."/>
            <person name="Brown C.T."/>
            <person name="Hug L.A."/>
            <person name="Sharon I."/>
            <person name="Castelle C.J."/>
            <person name="Probst A.J."/>
            <person name="Thomas B.C."/>
            <person name="Singh A."/>
            <person name="Wilkins M.J."/>
            <person name="Karaoz U."/>
            <person name="Brodie E.L."/>
            <person name="Williams K.H."/>
            <person name="Hubbard S.S."/>
            <person name="Banfield J.F."/>
        </authorList>
    </citation>
    <scope>NUCLEOTIDE SEQUENCE [LARGE SCALE GENOMIC DNA]</scope>
</reference>
<accession>A0A1F7USH1</accession>
<feature type="transmembrane region" description="Helical" evidence="7">
    <location>
        <begin position="475"/>
        <end position="494"/>
    </location>
</feature>
<sequence length="715" mass="80269">MLEVIFNFFLTYPEVGYVIVFFAAFFESVAFLGVFVPGTIIVLFSGFVAEQWPLAYDVRGLMIIVALGCFLGAAASYLVGRFYGPPFFSETSFYLKRRYLIRAQQYFAAHGGKSIFSGNFLGPVRSLVPFTAGMSEMRYWRFFSWSIVASSVWAFLYVGLGYFFGASWEAVELWGTRLTVFLFGLALLIGLNWLIGRFLVRHERQVRAFFMSLGRSLIHALLENEYIVAFAERHPRLCRFVGKRFSPYEILGLSFTLSFILSLVILGYLLVLIHAVVVKGPFIGLDNRLSGLVLFVRDPFLNRIMLFVTNLAGLPALGFVVALTAFLIARRAWMRATVFAIGVSTALGLHSILKWIFDRPRPTFNQVLVSVSSSSFPSGHAVIAVVLYGFFAYVLIGIVRNWRTKITVFLATVFLIILVGISRVYLGVHWPSDVLGGYLLGAWWLVVMITAVYLYENFIAADVSQPALTWRFFGLKNLVVIAALIGSLLFYVNYTMQHPLLTVNVGPVEIFQRRIVTNVSSQELDNLTRTTETLRGRTQTPVNIIIVGSRAKFETAFQAAGWETADSLTLKNIFRTIHSSLADIAYPSAPISPSFYEGRVQDIGVEKETAMKSARQRHHARFWLAPIVLADGRDIWLGTASFDSGVAYSPTLKFPTHIISPDIDKERDYIRDDLVRTGYVVSEEIITFSERTIGTSGVGALFFTDGQARVLWLKD</sequence>
<evidence type="ECO:0000256" key="4">
    <source>
        <dbReference type="ARBA" id="ARBA00022692"/>
    </source>
</evidence>
<evidence type="ECO:0000313" key="10">
    <source>
        <dbReference type="Proteomes" id="UP000176846"/>
    </source>
</evidence>
<dbReference type="SMART" id="SM00014">
    <property type="entry name" value="acidPPc"/>
    <property type="match status" value="1"/>
</dbReference>
<evidence type="ECO:0000259" key="8">
    <source>
        <dbReference type="SMART" id="SM00014"/>
    </source>
</evidence>
<keyword evidence="4 7" id="KW-0812">Transmembrane</keyword>
<feature type="transmembrane region" description="Helical" evidence="7">
    <location>
        <begin position="142"/>
        <end position="166"/>
    </location>
</feature>
<feature type="transmembrane region" description="Helical" evidence="7">
    <location>
        <begin position="336"/>
        <end position="357"/>
    </location>
</feature>
<evidence type="ECO:0000256" key="1">
    <source>
        <dbReference type="ARBA" id="ARBA00004651"/>
    </source>
</evidence>
<gene>
    <name evidence="9" type="ORF">A2936_03010</name>
</gene>
<dbReference type="Pfam" id="PF14067">
    <property type="entry name" value="LssY_C"/>
    <property type="match status" value="1"/>
</dbReference>
<dbReference type="Proteomes" id="UP000176846">
    <property type="component" value="Unassembled WGS sequence"/>
</dbReference>
<dbReference type="InterPro" id="IPR000326">
    <property type="entry name" value="PAP2/HPO"/>
</dbReference>
<evidence type="ECO:0000256" key="7">
    <source>
        <dbReference type="SAM" id="Phobius"/>
    </source>
</evidence>
<evidence type="ECO:0000256" key="3">
    <source>
        <dbReference type="ARBA" id="ARBA00022475"/>
    </source>
</evidence>
<dbReference type="InterPro" id="IPR025902">
    <property type="entry name" value="LssY-like-C_dom"/>
</dbReference>
<evidence type="ECO:0000256" key="5">
    <source>
        <dbReference type="ARBA" id="ARBA00022989"/>
    </source>
</evidence>
<dbReference type="AlphaFoldDB" id="A0A1F7USH1"/>
<feature type="transmembrane region" description="Helical" evidence="7">
    <location>
        <begin position="304"/>
        <end position="329"/>
    </location>
</feature>
<feature type="transmembrane region" description="Helical" evidence="7">
    <location>
        <begin position="16"/>
        <end position="49"/>
    </location>
</feature>
<organism evidence="9 10">
    <name type="scientific">Candidatus Uhrbacteria bacterium RIFCSPLOWO2_01_FULL_47_25</name>
    <dbReference type="NCBI Taxonomy" id="1802402"/>
    <lineage>
        <taxon>Bacteria</taxon>
        <taxon>Candidatus Uhriibacteriota</taxon>
    </lineage>
</organism>
<proteinExistence type="inferred from homology"/>
<feature type="transmembrane region" description="Helical" evidence="7">
    <location>
        <begin position="406"/>
        <end position="426"/>
    </location>
</feature>
<evidence type="ECO:0000256" key="6">
    <source>
        <dbReference type="ARBA" id="ARBA00023136"/>
    </source>
</evidence>
<dbReference type="EMBL" id="MGEK01000032">
    <property type="protein sequence ID" value="OGL81242.1"/>
    <property type="molecule type" value="Genomic_DNA"/>
</dbReference>
<dbReference type="SUPFAM" id="SSF48317">
    <property type="entry name" value="Acid phosphatase/Vanadium-dependent haloperoxidase"/>
    <property type="match status" value="1"/>
</dbReference>
<evidence type="ECO:0000256" key="2">
    <source>
        <dbReference type="ARBA" id="ARBA00010792"/>
    </source>
</evidence>
<dbReference type="PANTHER" id="PTHR30353">
    <property type="entry name" value="INNER MEMBRANE PROTEIN DEDA-RELATED"/>
    <property type="match status" value="1"/>
</dbReference>
<dbReference type="GO" id="GO:0005886">
    <property type="term" value="C:plasma membrane"/>
    <property type="evidence" value="ECO:0007669"/>
    <property type="project" value="UniProtKB-SubCell"/>
</dbReference>
<evidence type="ECO:0000313" key="9">
    <source>
        <dbReference type="EMBL" id="OGL81242.1"/>
    </source>
</evidence>
<comment type="subcellular location">
    <subcellularLocation>
        <location evidence="1">Cell membrane</location>
        <topology evidence="1">Multi-pass membrane protein</topology>
    </subcellularLocation>
</comment>